<evidence type="ECO:0000313" key="1">
    <source>
        <dbReference type="EMBL" id="JAH37687.1"/>
    </source>
</evidence>
<organism evidence="1">
    <name type="scientific">Anguilla anguilla</name>
    <name type="common">European freshwater eel</name>
    <name type="synonym">Muraena anguilla</name>
    <dbReference type="NCBI Taxonomy" id="7936"/>
    <lineage>
        <taxon>Eukaryota</taxon>
        <taxon>Metazoa</taxon>
        <taxon>Chordata</taxon>
        <taxon>Craniata</taxon>
        <taxon>Vertebrata</taxon>
        <taxon>Euteleostomi</taxon>
        <taxon>Actinopterygii</taxon>
        <taxon>Neopterygii</taxon>
        <taxon>Teleostei</taxon>
        <taxon>Anguilliformes</taxon>
        <taxon>Anguillidae</taxon>
        <taxon>Anguilla</taxon>
    </lineage>
</organism>
<name>A0A0E9S8Y2_ANGAN</name>
<dbReference type="AlphaFoldDB" id="A0A0E9S8Y2"/>
<dbReference type="EMBL" id="GBXM01070890">
    <property type="protein sequence ID" value="JAH37687.1"/>
    <property type="molecule type" value="Transcribed_RNA"/>
</dbReference>
<sequence>MSKMHDMKSPKFLPILIPGFLASQVKVSYNVRHDK</sequence>
<reference evidence="1" key="2">
    <citation type="journal article" date="2015" name="Fish Shellfish Immunol.">
        <title>Early steps in the European eel (Anguilla anguilla)-Vibrio vulnificus interaction in the gills: Role of the RtxA13 toxin.</title>
        <authorList>
            <person name="Callol A."/>
            <person name="Pajuelo D."/>
            <person name="Ebbesson L."/>
            <person name="Teles M."/>
            <person name="MacKenzie S."/>
            <person name="Amaro C."/>
        </authorList>
    </citation>
    <scope>NUCLEOTIDE SEQUENCE</scope>
</reference>
<reference evidence="1" key="1">
    <citation type="submission" date="2014-11" db="EMBL/GenBank/DDBJ databases">
        <authorList>
            <person name="Amaro Gonzalez C."/>
        </authorList>
    </citation>
    <scope>NUCLEOTIDE SEQUENCE</scope>
</reference>
<accession>A0A0E9S8Y2</accession>
<protein>
    <submittedName>
        <fullName evidence="1">Uncharacterized protein</fullName>
    </submittedName>
</protein>
<proteinExistence type="predicted"/>